<dbReference type="InterPro" id="IPR001173">
    <property type="entry name" value="Glyco_trans_2-like"/>
</dbReference>
<comment type="caution">
    <text evidence="2">The sequence shown here is derived from an EMBL/GenBank/DDBJ whole genome shotgun (WGS) entry which is preliminary data.</text>
</comment>
<dbReference type="GO" id="GO:0016757">
    <property type="term" value="F:glycosyltransferase activity"/>
    <property type="evidence" value="ECO:0007669"/>
    <property type="project" value="UniProtKB-KW"/>
</dbReference>
<protein>
    <submittedName>
        <fullName evidence="2">Glycosyltransferase</fullName>
        <ecNumber evidence="2">2.4.-.-</ecNumber>
    </submittedName>
</protein>
<reference evidence="2 3" key="1">
    <citation type="submission" date="2024-09" db="EMBL/GenBank/DDBJ databases">
        <authorList>
            <person name="Sun Q."/>
            <person name="Mori K."/>
        </authorList>
    </citation>
    <scope>NUCLEOTIDE SEQUENCE [LARGE SCALE GENOMIC DNA]</scope>
    <source>
        <strain evidence="2 3">ATCC 51285</strain>
    </source>
</reference>
<dbReference type="EC" id="2.4.-.-" evidence="2"/>
<name>A0ABV5Z6M1_9GAMM</name>
<gene>
    <name evidence="2" type="ORF">ACFFLH_00630</name>
</gene>
<keyword evidence="2" id="KW-0328">Glycosyltransferase</keyword>
<dbReference type="Gene3D" id="3.90.550.10">
    <property type="entry name" value="Spore Coat Polysaccharide Biosynthesis Protein SpsA, Chain A"/>
    <property type="match status" value="1"/>
</dbReference>
<dbReference type="InterPro" id="IPR029044">
    <property type="entry name" value="Nucleotide-diphossugar_trans"/>
</dbReference>
<proteinExistence type="predicted"/>
<keyword evidence="3" id="KW-1185">Reference proteome</keyword>
<evidence type="ECO:0000313" key="3">
    <source>
        <dbReference type="Proteomes" id="UP001589628"/>
    </source>
</evidence>
<sequence length="320" mass="36155">MTKPTPTLAIVLESFDESAEQLVHRLSSLVPQGQSIKECWLLCDSSKQSQYQVLLKKQRWPWPVLLIPAEGEHLSQSRHHILLHTQADYLLFWQNSYQWQPHFLEALSPALSEQPSLLLTNCMLKGPQTTLFELSPGFRQLYHHASWKAEPLSGSGYSHLLAEPVCTLSSMVMQVKALRRSGGFQASLPETAQAWESALKLSLQGSILITPYPWVVWEGEWQPDALLAYIDTCQAIYEHHQAGFARLSPFQRARAQAKISLAWSYWYASQNQGSRALRAWCRSFFCTPMGSHYSALKSVLGALMRGLYTPISKPTPVGML</sequence>
<dbReference type="SUPFAM" id="SSF53448">
    <property type="entry name" value="Nucleotide-diphospho-sugar transferases"/>
    <property type="match status" value="1"/>
</dbReference>
<dbReference type="EMBL" id="JBHLZN010000001">
    <property type="protein sequence ID" value="MFB9884917.1"/>
    <property type="molecule type" value="Genomic_DNA"/>
</dbReference>
<evidence type="ECO:0000313" key="2">
    <source>
        <dbReference type="EMBL" id="MFB9884917.1"/>
    </source>
</evidence>
<evidence type="ECO:0000259" key="1">
    <source>
        <dbReference type="Pfam" id="PF00535"/>
    </source>
</evidence>
<keyword evidence="2" id="KW-0808">Transferase</keyword>
<accession>A0ABV5Z6M1</accession>
<organism evidence="2 3">
    <name type="scientific">Balneatrix alpica</name>
    <dbReference type="NCBI Taxonomy" id="75684"/>
    <lineage>
        <taxon>Bacteria</taxon>
        <taxon>Pseudomonadati</taxon>
        <taxon>Pseudomonadota</taxon>
        <taxon>Gammaproteobacteria</taxon>
        <taxon>Oceanospirillales</taxon>
        <taxon>Balneatrichaceae</taxon>
        <taxon>Balneatrix</taxon>
    </lineage>
</organism>
<feature type="domain" description="Glycosyltransferase 2-like" evidence="1">
    <location>
        <begin position="14"/>
        <end position="137"/>
    </location>
</feature>
<dbReference type="Pfam" id="PF00535">
    <property type="entry name" value="Glycos_transf_2"/>
    <property type="match status" value="1"/>
</dbReference>
<dbReference type="Proteomes" id="UP001589628">
    <property type="component" value="Unassembled WGS sequence"/>
</dbReference>
<dbReference type="RefSeq" id="WP_027313448.1">
    <property type="nucleotide sequence ID" value="NZ_JBHLZN010000001.1"/>
</dbReference>